<dbReference type="EMBL" id="AOIV01000035">
    <property type="protein sequence ID" value="ELZ29023.1"/>
    <property type="molecule type" value="Genomic_DNA"/>
</dbReference>
<dbReference type="Proteomes" id="UP000011513">
    <property type="component" value="Unassembled WGS sequence"/>
</dbReference>
<protein>
    <submittedName>
        <fullName evidence="1">Uncharacterized protein</fullName>
    </submittedName>
</protein>
<proteinExistence type="predicted"/>
<organism evidence="1 2">
    <name type="scientific">Halogeometricum pallidum JCM 14848</name>
    <dbReference type="NCBI Taxonomy" id="1227487"/>
    <lineage>
        <taxon>Archaea</taxon>
        <taxon>Methanobacteriati</taxon>
        <taxon>Methanobacteriota</taxon>
        <taxon>Stenosarchaea group</taxon>
        <taxon>Halobacteria</taxon>
        <taxon>Halobacteriales</taxon>
        <taxon>Haloferacaceae</taxon>
        <taxon>Halogeometricum</taxon>
    </lineage>
</organism>
<dbReference type="InParanoid" id="M0D2I0"/>
<evidence type="ECO:0000313" key="1">
    <source>
        <dbReference type="EMBL" id="ELZ29023.1"/>
    </source>
</evidence>
<dbReference type="AlphaFoldDB" id="M0D2I0"/>
<accession>M0D2I0</accession>
<comment type="caution">
    <text evidence="1">The sequence shown here is derived from an EMBL/GenBank/DDBJ whole genome shotgun (WGS) entry which is preliminary data.</text>
</comment>
<evidence type="ECO:0000313" key="2">
    <source>
        <dbReference type="Proteomes" id="UP000011513"/>
    </source>
</evidence>
<reference evidence="1 2" key="1">
    <citation type="journal article" date="2014" name="PLoS Genet.">
        <title>Phylogenetically driven sequencing of extremely halophilic archaea reveals strategies for static and dynamic osmo-response.</title>
        <authorList>
            <person name="Becker E.A."/>
            <person name="Seitzer P.M."/>
            <person name="Tritt A."/>
            <person name="Larsen D."/>
            <person name="Krusor M."/>
            <person name="Yao A.I."/>
            <person name="Wu D."/>
            <person name="Madern D."/>
            <person name="Eisen J.A."/>
            <person name="Darling A.E."/>
            <person name="Facciotti M.T."/>
        </authorList>
    </citation>
    <scope>NUCLEOTIDE SEQUENCE [LARGE SCALE GENOMIC DNA]</scope>
    <source>
        <strain evidence="1 2">JCM 14848</strain>
    </source>
</reference>
<name>M0D2I0_HALPD</name>
<keyword evidence="2" id="KW-1185">Reference proteome</keyword>
<gene>
    <name evidence="1" type="ORF">C474_14014</name>
</gene>
<sequence length="169" mass="19180">MNQFYSFCDELETQEKAAEFLISSLESYINHLEQFAVRDDEFRSYAVQGPVDIRSQNSVASPSDDRIQSLNDLEDYINACDRHIEYLQEYMNEDAAYKIHVESADDLLSGSVADMENAVLAGVSYLDYLEQYAGKNTHYNQYVEGFSVAGESYYSLVAAENELIKDLSA</sequence>